<keyword evidence="2" id="KW-0472">Membrane</keyword>
<keyword evidence="2" id="KW-1133">Transmembrane helix</keyword>
<organism evidence="3 4">
    <name type="scientific">Clavibacter michiganensis</name>
    <dbReference type="NCBI Taxonomy" id="28447"/>
    <lineage>
        <taxon>Bacteria</taxon>
        <taxon>Bacillati</taxon>
        <taxon>Actinomycetota</taxon>
        <taxon>Actinomycetes</taxon>
        <taxon>Micrococcales</taxon>
        <taxon>Microbacteriaceae</taxon>
        <taxon>Clavibacter</taxon>
    </lineage>
</organism>
<evidence type="ECO:0000256" key="2">
    <source>
        <dbReference type="SAM" id="Phobius"/>
    </source>
</evidence>
<protein>
    <submittedName>
        <fullName evidence="3">Uncharacterized protein</fullName>
    </submittedName>
</protein>
<dbReference type="Gene3D" id="3.30.450.40">
    <property type="match status" value="1"/>
</dbReference>
<evidence type="ECO:0000313" key="4">
    <source>
        <dbReference type="Proteomes" id="UP000266298"/>
    </source>
</evidence>
<comment type="caution">
    <text evidence="3">The sequence shown here is derived from an EMBL/GenBank/DDBJ whole genome shotgun (WGS) entry which is preliminary data.</text>
</comment>
<evidence type="ECO:0000256" key="1">
    <source>
        <dbReference type="SAM" id="MobiDB-lite"/>
    </source>
</evidence>
<reference evidence="3 4" key="1">
    <citation type="submission" date="2018-08" db="EMBL/GenBank/DDBJ databases">
        <title>Genome Sequence of Clavibacter michiganensis Subspecies type strains, and the Atypical Peach-Colored Strains Isolated from Tomato.</title>
        <authorList>
            <person name="Osdaghi E."/>
            <person name="Portier P."/>
            <person name="Briand M."/>
            <person name="Jacques M.-A."/>
        </authorList>
    </citation>
    <scope>NUCLEOTIDE SEQUENCE [LARGE SCALE GENOMIC DNA]</scope>
    <source>
        <strain evidence="3 4">CFBP 7493</strain>
    </source>
</reference>
<keyword evidence="2" id="KW-0812">Transmembrane</keyword>
<dbReference type="EMBL" id="QWEC01000047">
    <property type="protein sequence ID" value="RII97955.1"/>
    <property type="molecule type" value="Genomic_DNA"/>
</dbReference>
<proteinExistence type="predicted"/>
<feature type="region of interest" description="Disordered" evidence="1">
    <location>
        <begin position="356"/>
        <end position="384"/>
    </location>
</feature>
<feature type="compositionally biased region" description="Basic and acidic residues" evidence="1">
    <location>
        <begin position="372"/>
        <end position="384"/>
    </location>
</feature>
<dbReference type="SUPFAM" id="SSF55781">
    <property type="entry name" value="GAF domain-like"/>
    <property type="match status" value="1"/>
</dbReference>
<gene>
    <name evidence="3" type="ORF">DZF96_05095</name>
</gene>
<sequence length="384" mass="41319">MRANCGQRVGKAKNGPVRVACSRPENDDTYNCATQHDYRRVLMGVREPQEGSVPPAAKASNTLSDGFWTWGALVLALVLAAFGTTGVGFAVSPEEGVNSTLMLGSVVVLVAGFALEVVNQVHGIRQAARDERRRMKHLTRFNDELSSVLQVVIELLMSDQDKAASARFFAAALREARHLMSHDGVRICVYKLDEADEAQDGDVSGTEDEAVILASSKYLRLESFGGRSDRPRNEFTADTPHGAAVIETAEGHRAVSISNPYQTEIPVDRPANSVWQSTLLIPLKDGAESLGVLMLDTREPVEFTTEDISIGWTIAQVIALGMGALRRGGVDPSPELATARGRLQQLTEARIRFGVGGHTAGQTPAASAAEASVKEDKGEEGRSR</sequence>
<accession>A0A399NUZ3</accession>
<evidence type="ECO:0000313" key="3">
    <source>
        <dbReference type="EMBL" id="RII97955.1"/>
    </source>
</evidence>
<feature type="transmembrane region" description="Helical" evidence="2">
    <location>
        <begin position="101"/>
        <end position="124"/>
    </location>
</feature>
<feature type="transmembrane region" description="Helical" evidence="2">
    <location>
        <begin position="67"/>
        <end position="89"/>
    </location>
</feature>
<dbReference type="AlphaFoldDB" id="A0A399NUZ3"/>
<dbReference type="InterPro" id="IPR029016">
    <property type="entry name" value="GAF-like_dom_sf"/>
</dbReference>
<dbReference type="Proteomes" id="UP000266298">
    <property type="component" value="Unassembled WGS sequence"/>
</dbReference>
<name>A0A399NUZ3_9MICO</name>